<name>A0A4U5NVP8_STECR</name>
<dbReference type="GO" id="GO:0015288">
    <property type="term" value="F:porin activity"/>
    <property type="evidence" value="ECO:0007669"/>
    <property type="project" value="UniProtKB-KW"/>
</dbReference>
<dbReference type="EMBL" id="AZBU02000003">
    <property type="protein sequence ID" value="TKR87472.1"/>
    <property type="molecule type" value="Genomic_DNA"/>
</dbReference>
<evidence type="ECO:0000256" key="7">
    <source>
        <dbReference type="ARBA" id="ARBA00023065"/>
    </source>
</evidence>
<evidence type="ECO:0000313" key="12">
    <source>
        <dbReference type="Proteomes" id="UP000298663"/>
    </source>
</evidence>
<keyword evidence="12" id="KW-1185">Reference proteome</keyword>
<keyword evidence="8" id="KW-0626">Porin</keyword>
<proteinExistence type="inferred from homology"/>
<dbReference type="GO" id="GO:0005741">
    <property type="term" value="C:mitochondrial outer membrane"/>
    <property type="evidence" value="ECO:0007669"/>
    <property type="project" value="UniProtKB-SubCell"/>
</dbReference>
<dbReference type="STRING" id="34508.A0A4U5NVP8"/>
<evidence type="ECO:0000256" key="9">
    <source>
        <dbReference type="ARBA" id="ARBA00023128"/>
    </source>
</evidence>
<reference evidence="11 12" key="2">
    <citation type="journal article" date="2019" name="G3 (Bethesda)">
        <title>Hybrid Assembly of the Genome of the Entomopathogenic Nematode Steinernema carpocapsae Identifies the X-Chromosome.</title>
        <authorList>
            <person name="Serra L."/>
            <person name="Macchietto M."/>
            <person name="Macias-Munoz A."/>
            <person name="McGill C.J."/>
            <person name="Rodriguez I.M."/>
            <person name="Rodriguez B."/>
            <person name="Murad R."/>
            <person name="Mortazavi A."/>
        </authorList>
    </citation>
    <scope>NUCLEOTIDE SEQUENCE [LARGE SCALE GENOMIC DNA]</scope>
    <source>
        <strain evidence="11 12">ALL</strain>
    </source>
</reference>
<evidence type="ECO:0000256" key="5">
    <source>
        <dbReference type="ARBA" id="ARBA00022692"/>
    </source>
</evidence>
<dbReference type="InterPro" id="IPR001925">
    <property type="entry name" value="Porin_Euk"/>
</dbReference>
<protein>
    <submittedName>
        <fullName evidence="11">Uncharacterized protein</fullName>
    </submittedName>
</protein>
<keyword evidence="10" id="KW-0472">Membrane</keyword>
<dbReference type="PANTHER" id="PTHR11743:SF70">
    <property type="entry name" value="GH26960P-RELATED"/>
    <property type="match status" value="1"/>
</dbReference>
<comment type="similarity">
    <text evidence="2">Belongs to the eukaryotic mitochondrial porin family.</text>
</comment>
<keyword evidence="6" id="KW-1000">Mitochondrion outer membrane</keyword>
<evidence type="ECO:0000256" key="3">
    <source>
        <dbReference type="ARBA" id="ARBA00022448"/>
    </source>
</evidence>
<gene>
    <name evidence="11" type="ORF">L596_011864</name>
</gene>
<keyword evidence="7" id="KW-0406">Ion transport</keyword>
<keyword evidence="4" id="KW-1134">Transmembrane beta strand</keyword>
<dbReference type="Proteomes" id="UP000298663">
    <property type="component" value="Unassembled WGS sequence"/>
</dbReference>
<dbReference type="GO" id="GO:0008308">
    <property type="term" value="F:voltage-gated monoatomic anion channel activity"/>
    <property type="evidence" value="ECO:0007669"/>
    <property type="project" value="InterPro"/>
</dbReference>
<dbReference type="Gene3D" id="2.40.160.10">
    <property type="entry name" value="Porin"/>
    <property type="match status" value="1"/>
</dbReference>
<dbReference type="PRINTS" id="PR00185">
    <property type="entry name" value="EUKARYTPORIN"/>
</dbReference>
<dbReference type="AlphaFoldDB" id="A0A4U5NVP8"/>
<evidence type="ECO:0000313" key="11">
    <source>
        <dbReference type="EMBL" id="TKR87472.1"/>
    </source>
</evidence>
<dbReference type="InterPro" id="IPR027246">
    <property type="entry name" value="Porin_Euk/Tom40"/>
</dbReference>
<dbReference type="PANTHER" id="PTHR11743">
    <property type="entry name" value="VOLTAGE-DEPENDENT ANION-SELECTIVE CHANNEL"/>
    <property type="match status" value="1"/>
</dbReference>
<comment type="caution">
    <text evidence="11">The sequence shown here is derived from an EMBL/GenBank/DDBJ whole genome shotgun (WGS) entry which is preliminary data.</text>
</comment>
<keyword evidence="3" id="KW-0813">Transport</keyword>
<evidence type="ECO:0000256" key="8">
    <source>
        <dbReference type="ARBA" id="ARBA00023114"/>
    </source>
</evidence>
<dbReference type="InterPro" id="IPR023614">
    <property type="entry name" value="Porin_dom_sf"/>
</dbReference>
<evidence type="ECO:0000256" key="1">
    <source>
        <dbReference type="ARBA" id="ARBA00004294"/>
    </source>
</evidence>
<organism evidence="11 12">
    <name type="scientific">Steinernema carpocapsae</name>
    <name type="common">Entomopathogenic nematode</name>
    <dbReference type="NCBI Taxonomy" id="34508"/>
    <lineage>
        <taxon>Eukaryota</taxon>
        <taxon>Metazoa</taxon>
        <taxon>Ecdysozoa</taxon>
        <taxon>Nematoda</taxon>
        <taxon>Chromadorea</taxon>
        <taxon>Rhabditida</taxon>
        <taxon>Tylenchina</taxon>
        <taxon>Panagrolaimomorpha</taxon>
        <taxon>Strongyloidoidea</taxon>
        <taxon>Steinernematidae</taxon>
        <taxon>Steinernema</taxon>
    </lineage>
</organism>
<dbReference type="FunFam" id="2.40.160.10:FF:000012">
    <property type="entry name" value="Voltage-dependent anion-selective channel"/>
    <property type="match status" value="1"/>
</dbReference>
<dbReference type="OrthoDB" id="7827681at2759"/>
<accession>A0A4U5NVP8</accession>
<dbReference type="CDD" id="cd07306">
    <property type="entry name" value="Porin3_VDAC"/>
    <property type="match status" value="1"/>
</dbReference>
<sequence length="281" mass="30489">MAPPSFNDLDKSCRDLFNRDIVNFGFLKIDSSAKSGRNGELEFKSAASHNLKSQATTGSVDIKYKIPAYGIVITESWKTNNTLGTTVDIKDQFLRGSKLTFDTTYSPNFGRRDMKLKADWANPIFNISADVSFNGDPDATLAVVMTQGQWLLGVKGGFTLGAQRKSGSVTLGHAGADYIITTHFTSDNKVGCKIFHRAVKNVDLGYQLGWAVGTDSTDFGVAAKYVTPSNLVFRAKLDNKSNIGVSACQALSKDLKVTASTQFTFASEEAPKFGIGFEYSP</sequence>
<evidence type="ECO:0000256" key="2">
    <source>
        <dbReference type="ARBA" id="ARBA00007780"/>
    </source>
</evidence>
<dbReference type="Pfam" id="PF01459">
    <property type="entry name" value="Porin_3"/>
    <property type="match status" value="1"/>
</dbReference>
<evidence type="ECO:0000256" key="6">
    <source>
        <dbReference type="ARBA" id="ARBA00022787"/>
    </source>
</evidence>
<keyword evidence="5" id="KW-0812">Transmembrane</keyword>
<dbReference type="GO" id="GO:0046930">
    <property type="term" value="C:pore complex"/>
    <property type="evidence" value="ECO:0007669"/>
    <property type="project" value="UniProtKB-KW"/>
</dbReference>
<comment type="subcellular location">
    <subcellularLocation>
        <location evidence="1">Mitochondrion outer membrane</location>
    </subcellularLocation>
</comment>
<evidence type="ECO:0000256" key="10">
    <source>
        <dbReference type="ARBA" id="ARBA00023136"/>
    </source>
</evidence>
<reference evidence="11 12" key="1">
    <citation type="journal article" date="2015" name="Genome Biol.">
        <title>Comparative genomics of Steinernema reveals deeply conserved gene regulatory networks.</title>
        <authorList>
            <person name="Dillman A.R."/>
            <person name="Macchietto M."/>
            <person name="Porter C.F."/>
            <person name="Rogers A."/>
            <person name="Williams B."/>
            <person name="Antoshechkin I."/>
            <person name="Lee M.M."/>
            <person name="Goodwin Z."/>
            <person name="Lu X."/>
            <person name="Lewis E.E."/>
            <person name="Goodrich-Blair H."/>
            <person name="Stock S.P."/>
            <person name="Adams B.J."/>
            <person name="Sternberg P.W."/>
            <person name="Mortazavi A."/>
        </authorList>
    </citation>
    <scope>NUCLEOTIDE SEQUENCE [LARGE SCALE GENOMIC DNA]</scope>
    <source>
        <strain evidence="11 12">ALL</strain>
    </source>
</reference>
<keyword evidence="9" id="KW-0496">Mitochondrion</keyword>
<evidence type="ECO:0000256" key="4">
    <source>
        <dbReference type="ARBA" id="ARBA00022452"/>
    </source>
</evidence>